<feature type="domain" description="PX" evidence="6">
    <location>
        <begin position="37"/>
        <end position="170"/>
    </location>
</feature>
<dbReference type="OrthoDB" id="72307at2759"/>
<accession>A0A1V9Z382</accession>
<dbReference type="GO" id="GO:0061630">
    <property type="term" value="F:ubiquitin protein ligase activity"/>
    <property type="evidence" value="ECO:0007669"/>
    <property type="project" value="TreeGrafter"/>
</dbReference>
<reference evidence="7 8" key="1">
    <citation type="journal article" date="2014" name="Genome Biol. Evol.">
        <title>The secreted proteins of Achlya hypogyna and Thraustotheca clavata identify the ancestral oomycete secretome and reveal gene acquisitions by horizontal gene transfer.</title>
        <authorList>
            <person name="Misner I."/>
            <person name="Blouin N."/>
            <person name="Leonard G."/>
            <person name="Richards T.A."/>
            <person name="Lane C.E."/>
        </authorList>
    </citation>
    <scope>NUCLEOTIDE SEQUENCE [LARGE SCALE GENOMIC DNA]</scope>
    <source>
        <strain evidence="7 8">ATCC 34112</strain>
    </source>
</reference>
<dbReference type="PROSITE" id="PS50195">
    <property type="entry name" value="PX"/>
    <property type="match status" value="1"/>
</dbReference>
<dbReference type="GO" id="GO:0016567">
    <property type="term" value="P:protein ubiquitination"/>
    <property type="evidence" value="ECO:0007669"/>
    <property type="project" value="TreeGrafter"/>
</dbReference>
<dbReference type="InterPro" id="IPR013083">
    <property type="entry name" value="Znf_RING/FYVE/PHD"/>
</dbReference>
<sequence>MIKSSFSHDELPFLVLAKTLADASNEELRLSCSSILSTMSTPKVDIHVSIGSGQTLFGYYVQYKCTLTCPLTCRSWSITKRFSEMLAFRNSLEKLQSSTPLLEEVITLPFPKKHLDAEKPHIIAARIKGFEVFLRHLVALYAHCLLPTTDSPLNLSEMLQEFLDVPNDIQNIKFEAAPSVCEKECTICLDSFDHDQVHEPGTILKLACGHFFHRECLHDWFTQAMTCPMCRGPITHLTAIYEA</sequence>
<evidence type="ECO:0000256" key="1">
    <source>
        <dbReference type="ARBA" id="ARBA00022723"/>
    </source>
</evidence>
<evidence type="ECO:0000313" key="8">
    <source>
        <dbReference type="Proteomes" id="UP000243217"/>
    </source>
</evidence>
<evidence type="ECO:0000259" key="5">
    <source>
        <dbReference type="PROSITE" id="PS50089"/>
    </source>
</evidence>
<keyword evidence="3" id="KW-0862">Zinc</keyword>
<dbReference type="InterPro" id="IPR036871">
    <property type="entry name" value="PX_dom_sf"/>
</dbReference>
<dbReference type="EMBL" id="JNBS01002327">
    <property type="protein sequence ID" value="OQR92454.1"/>
    <property type="molecule type" value="Genomic_DNA"/>
</dbReference>
<dbReference type="InterPro" id="IPR001683">
    <property type="entry name" value="PX_dom"/>
</dbReference>
<dbReference type="PANTHER" id="PTHR45969">
    <property type="entry name" value="RING ZINC FINGER PROTEIN-RELATED"/>
    <property type="match status" value="1"/>
</dbReference>
<dbReference type="Pfam" id="PF13639">
    <property type="entry name" value="zf-RING_2"/>
    <property type="match status" value="1"/>
</dbReference>
<dbReference type="SMART" id="SM00184">
    <property type="entry name" value="RING"/>
    <property type="match status" value="1"/>
</dbReference>
<dbReference type="AlphaFoldDB" id="A0A1V9Z382"/>
<comment type="caution">
    <text evidence="7">The sequence shown here is derived from an EMBL/GenBank/DDBJ whole genome shotgun (WGS) entry which is preliminary data.</text>
</comment>
<dbReference type="STRING" id="74557.A0A1V9Z382"/>
<proteinExistence type="predicted"/>
<dbReference type="SUPFAM" id="SSF57850">
    <property type="entry name" value="RING/U-box"/>
    <property type="match status" value="1"/>
</dbReference>
<organism evidence="7 8">
    <name type="scientific">Thraustotheca clavata</name>
    <dbReference type="NCBI Taxonomy" id="74557"/>
    <lineage>
        <taxon>Eukaryota</taxon>
        <taxon>Sar</taxon>
        <taxon>Stramenopiles</taxon>
        <taxon>Oomycota</taxon>
        <taxon>Saprolegniomycetes</taxon>
        <taxon>Saprolegniales</taxon>
        <taxon>Achlyaceae</taxon>
        <taxon>Thraustotheca</taxon>
    </lineage>
</organism>
<dbReference type="GO" id="GO:0035091">
    <property type="term" value="F:phosphatidylinositol binding"/>
    <property type="evidence" value="ECO:0007669"/>
    <property type="project" value="InterPro"/>
</dbReference>
<dbReference type="Pfam" id="PF00787">
    <property type="entry name" value="PX"/>
    <property type="match status" value="1"/>
</dbReference>
<evidence type="ECO:0000256" key="2">
    <source>
        <dbReference type="ARBA" id="ARBA00022771"/>
    </source>
</evidence>
<feature type="domain" description="RING-type" evidence="5">
    <location>
        <begin position="185"/>
        <end position="231"/>
    </location>
</feature>
<dbReference type="Gene3D" id="3.30.1520.10">
    <property type="entry name" value="Phox-like domain"/>
    <property type="match status" value="1"/>
</dbReference>
<dbReference type="SUPFAM" id="SSF64268">
    <property type="entry name" value="PX domain"/>
    <property type="match status" value="1"/>
</dbReference>
<dbReference type="PROSITE" id="PS50089">
    <property type="entry name" value="ZF_RING_2"/>
    <property type="match status" value="1"/>
</dbReference>
<dbReference type="PANTHER" id="PTHR45969:SF69">
    <property type="entry name" value="FINGER DOMAIN PROTEIN, PUTATIVE (AFU_ORTHOLOGUE AFUA_3G12190)-RELATED"/>
    <property type="match status" value="1"/>
</dbReference>
<evidence type="ECO:0000256" key="4">
    <source>
        <dbReference type="PROSITE-ProRule" id="PRU00175"/>
    </source>
</evidence>
<dbReference type="InterPro" id="IPR001841">
    <property type="entry name" value="Znf_RING"/>
</dbReference>
<keyword evidence="8" id="KW-1185">Reference proteome</keyword>
<evidence type="ECO:0008006" key="9">
    <source>
        <dbReference type="Google" id="ProtNLM"/>
    </source>
</evidence>
<dbReference type="SMART" id="SM00312">
    <property type="entry name" value="PX"/>
    <property type="match status" value="1"/>
</dbReference>
<name>A0A1V9Z382_9STRA</name>
<dbReference type="GO" id="GO:0008270">
    <property type="term" value="F:zinc ion binding"/>
    <property type="evidence" value="ECO:0007669"/>
    <property type="project" value="UniProtKB-KW"/>
</dbReference>
<dbReference type="Proteomes" id="UP000243217">
    <property type="component" value="Unassembled WGS sequence"/>
</dbReference>
<dbReference type="Gene3D" id="3.30.40.10">
    <property type="entry name" value="Zinc/RING finger domain, C3HC4 (zinc finger)"/>
    <property type="match status" value="1"/>
</dbReference>
<evidence type="ECO:0000313" key="7">
    <source>
        <dbReference type="EMBL" id="OQR92454.1"/>
    </source>
</evidence>
<keyword evidence="2 4" id="KW-0863">Zinc-finger</keyword>
<keyword evidence="1" id="KW-0479">Metal-binding</keyword>
<evidence type="ECO:0000259" key="6">
    <source>
        <dbReference type="PROSITE" id="PS50195"/>
    </source>
</evidence>
<evidence type="ECO:0000256" key="3">
    <source>
        <dbReference type="ARBA" id="ARBA00022833"/>
    </source>
</evidence>
<gene>
    <name evidence="7" type="ORF">THRCLA_08699</name>
</gene>
<protein>
    <recommendedName>
        <fullName evidence="9">RING-type domain-containing protein</fullName>
    </recommendedName>
</protein>